<keyword evidence="11 15" id="KW-0067">ATP-binding</keyword>
<proteinExistence type="inferred from homology"/>
<comment type="function">
    <text evidence="1">Catalyzes the phosphorylation of riboflavin to FMN followed by the adenylation of FMN to FAD.</text>
</comment>
<dbReference type="CDD" id="cd02064">
    <property type="entry name" value="FAD_synthetase_N"/>
    <property type="match status" value="1"/>
</dbReference>
<dbReference type="SUPFAM" id="SSF82114">
    <property type="entry name" value="Riboflavin kinase-like"/>
    <property type="match status" value="1"/>
</dbReference>
<evidence type="ECO:0000259" key="16">
    <source>
        <dbReference type="SMART" id="SM00904"/>
    </source>
</evidence>
<dbReference type="UniPathway" id="UPA00276">
    <property type="reaction ID" value="UER00406"/>
</dbReference>
<comment type="catalytic activity">
    <reaction evidence="14 15">
        <text>FMN + ATP + H(+) = FAD + diphosphate</text>
        <dbReference type="Rhea" id="RHEA:17237"/>
        <dbReference type="ChEBI" id="CHEBI:15378"/>
        <dbReference type="ChEBI" id="CHEBI:30616"/>
        <dbReference type="ChEBI" id="CHEBI:33019"/>
        <dbReference type="ChEBI" id="CHEBI:57692"/>
        <dbReference type="ChEBI" id="CHEBI:58210"/>
        <dbReference type="EC" id="2.7.7.2"/>
    </reaction>
</comment>
<comment type="similarity">
    <text evidence="15">Belongs to the ribF family.</text>
</comment>
<keyword evidence="9 15" id="KW-0418">Kinase</keyword>
<dbReference type="NCBIfam" id="TIGR00125">
    <property type="entry name" value="cyt_tran_rel"/>
    <property type="match status" value="1"/>
</dbReference>
<evidence type="ECO:0000256" key="1">
    <source>
        <dbReference type="ARBA" id="ARBA00002121"/>
    </source>
</evidence>
<comment type="caution">
    <text evidence="17">The sequence shown here is derived from an EMBL/GenBank/DDBJ whole genome shotgun (WGS) entry which is preliminary data.</text>
</comment>
<dbReference type="Pfam" id="PF01687">
    <property type="entry name" value="Flavokinase"/>
    <property type="match status" value="1"/>
</dbReference>
<dbReference type="InterPro" id="IPR015864">
    <property type="entry name" value="FAD_synthase"/>
</dbReference>
<evidence type="ECO:0000256" key="13">
    <source>
        <dbReference type="ARBA" id="ARBA00047880"/>
    </source>
</evidence>
<dbReference type="Proteomes" id="UP000306196">
    <property type="component" value="Unassembled WGS sequence"/>
</dbReference>
<keyword evidence="4 15" id="KW-0285">Flavoprotein</keyword>
<dbReference type="FunFam" id="3.40.50.620:FF:000021">
    <property type="entry name" value="Riboflavin biosynthesis protein"/>
    <property type="match status" value="1"/>
</dbReference>
<dbReference type="GO" id="GO:0005524">
    <property type="term" value="F:ATP binding"/>
    <property type="evidence" value="ECO:0007669"/>
    <property type="project" value="UniProtKB-UniRule"/>
</dbReference>
<evidence type="ECO:0000256" key="9">
    <source>
        <dbReference type="ARBA" id="ARBA00022777"/>
    </source>
</evidence>
<dbReference type="NCBIfam" id="TIGR00083">
    <property type="entry name" value="ribF"/>
    <property type="match status" value="1"/>
</dbReference>
<keyword evidence="10 15" id="KW-0274">FAD</keyword>
<evidence type="ECO:0000256" key="3">
    <source>
        <dbReference type="ARBA" id="ARBA00005201"/>
    </source>
</evidence>
<dbReference type="GO" id="GO:0003919">
    <property type="term" value="F:FMN adenylyltransferase activity"/>
    <property type="evidence" value="ECO:0007669"/>
    <property type="project" value="UniProtKB-UniRule"/>
</dbReference>
<dbReference type="EC" id="2.7.7.2" evidence="15"/>
<dbReference type="GO" id="GO:0006747">
    <property type="term" value="P:FAD biosynthetic process"/>
    <property type="evidence" value="ECO:0007669"/>
    <property type="project" value="UniProtKB-UniRule"/>
</dbReference>
<keyword evidence="8 15" id="KW-0547">Nucleotide-binding</keyword>
<comment type="pathway">
    <text evidence="2 15">Cofactor biosynthesis; FAD biosynthesis; FAD from FMN: step 1/1.</text>
</comment>
<dbReference type="InterPro" id="IPR002606">
    <property type="entry name" value="Riboflavin_kinase_bac"/>
</dbReference>
<dbReference type="InterPro" id="IPR014729">
    <property type="entry name" value="Rossmann-like_a/b/a_fold"/>
</dbReference>
<dbReference type="PIRSF" id="PIRSF004491">
    <property type="entry name" value="FAD_Synth"/>
    <property type="match status" value="1"/>
</dbReference>
<dbReference type="UniPathway" id="UPA00277">
    <property type="reaction ID" value="UER00407"/>
</dbReference>
<evidence type="ECO:0000256" key="11">
    <source>
        <dbReference type="ARBA" id="ARBA00022840"/>
    </source>
</evidence>
<evidence type="ECO:0000256" key="7">
    <source>
        <dbReference type="ARBA" id="ARBA00022695"/>
    </source>
</evidence>
<feature type="domain" description="Riboflavin kinase" evidence="16">
    <location>
        <begin position="183"/>
        <end position="306"/>
    </location>
</feature>
<dbReference type="InterPro" id="IPR023465">
    <property type="entry name" value="Riboflavin_kinase_dom_sf"/>
</dbReference>
<dbReference type="Gene3D" id="3.40.50.620">
    <property type="entry name" value="HUPs"/>
    <property type="match status" value="1"/>
</dbReference>
<dbReference type="EC" id="2.7.1.26" evidence="15"/>
<dbReference type="NCBIfam" id="NF004160">
    <property type="entry name" value="PRK05627.1-3"/>
    <property type="match status" value="1"/>
</dbReference>
<evidence type="ECO:0000313" key="17">
    <source>
        <dbReference type="EMBL" id="TLD68568.1"/>
    </source>
</evidence>
<comment type="pathway">
    <text evidence="3 15">Cofactor biosynthesis; FMN biosynthesis; FMN from riboflavin (ATP route): step 1/1.</text>
</comment>
<dbReference type="FunFam" id="2.40.30.30:FF:000003">
    <property type="entry name" value="Riboflavin biosynthesis protein"/>
    <property type="match status" value="1"/>
</dbReference>
<evidence type="ECO:0000313" key="18">
    <source>
        <dbReference type="Proteomes" id="UP000306196"/>
    </source>
</evidence>
<dbReference type="SUPFAM" id="SSF52374">
    <property type="entry name" value="Nucleotidylyl transferase"/>
    <property type="match status" value="1"/>
</dbReference>
<dbReference type="InterPro" id="IPR004821">
    <property type="entry name" value="Cyt_trans-like"/>
</dbReference>
<protein>
    <recommendedName>
        <fullName evidence="15">Riboflavin biosynthesis protein</fullName>
    </recommendedName>
    <domain>
        <recommendedName>
            <fullName evidence="15">Riboflavin kinase</fullName>
            <ecNumber evidence="15">2.7.1.26</ecNumber>
        </recommendedName>
        <alternativeName>
            <fullName evidence="15">Flavokinase</fullName>
        </alternativeName>
    </domain>
    <domain>
        <recommendedName>
            <fullName evidence="15">FMN adenylyltransferase</fullName>
            <ecNumber evidence="15">2.7.7.2</ecNumber>
        </recommendedName>
        <alternativeName>
            <fullName evidence="15">FAD pyrophosphorylase</fullName>
        </alternativeName>
        <alternativeName>
            <fullName evidence="15">FAD synthase</fullName>
        </alternativeName>
    </domain>
</protein>
<dbReference type="SMART" id="SM00904">
    <property type="entry name" value="Flavokinase"/>
    <property type="match status" value="1"/>
</dbReference>
<accession>A0A5R8K8A2</accession>
<evidence type="ECO:0000256" key="12">
    <source>
        <dbReference type="ARBA" id="ARBA00023268"/>
    </source>
</evidence>
<dbReference type="OrthoDB" id="9803667at2"/>
<dbReference type="Pfam" id="PF06574">
    <property type="entry name" value="FAD_syn"/>
    <property type="match status" value="1"/>
</dbReference>
<comment type="catalytic activity">
    <reaction evidence="13 15">
        <text>riboflavin + ATP = FMN + ADP + H(+)</text>
        <dbReference type="Rhea" id="RHEA:14357"/>
        <dbReference type="ChEBI" id="CHEBI:15378"/>
        <dbReference type="ChEBI" id="CHEBI:30616"/>
        <dbReference type="ChEBI" id="CHEBI:57986"/>
        <dbReference type="ChEBI" id="CHEBI:58210"/>
        <dbReference type="ChEBI" id="CHEBI:456216"/>
        <dbReference type="EC" id="2.7.1.26"/>
    </reaction>
</comment>
<sequence length="311" mass="33734">MQVLSSIEELSRIHGPVALAIGVFDGVHRGHREVIGAALEHAEQHHGTGVVMTFDPHPMRVLRPNDAPGLLCSTRHKLMLLERIGVGCVVVCPFDEAMSRTDAGQFVERLVKACQPLGFVSVGYSWSFGKGGAGNIHRLMELGSEHDFGVYGVPEVKVDGAVVSSTRIREAVKAGDFAGAKRLLGRDYSVLGEVVHGRQLGRQLGFPTANVAVENEQLPPTGVYAVRAWMDGIEYAGVANLGNRPTVGGVDRSLEVHLLDVSGDYYGKLMEVAFVEKLRDEQKFSGVEELKEQIGRDVLRGREIAASDDDK</sequence>
<evidence type="ECO:0000256" key="6">
    <source>
        <dbReference type="ARBA" id="ARBA00022679"/>
    </source>
</evidence>
<dbReference type="GO" id="GO:0009231">
    <property type="term" value="P:riboflavin biosynthetic process"/>
    <property type="evidence" value="ECO:0007669"/>
    <property type="project" value="InterPro"/>
</dbReference>
<keyword evidence="18" id="KW-1185">Reference proteome</keyword>
<name>A0A5R8K8A2_9BACT</name>
<dbReference type="PANTHER" id="PTHR22749">
    <property type="entry name" value="RIBOFLAVIN KINASE/FMN ADENYLYLTRANSFERASE"/>
    <property type="match status" value="1"/>
</dbReference>
<evidence type="ECO:0000256" key="10">
    <source>
        <dbReference type="ARBA" id="ARBA00022827"/>
    </source>
</evidence>
<evidence type="ECO:0000256" key="15">
    <source>
        <dbReference type="PIRNR" id="PIRNR004491"/>
    </source>
</evidence>
<evidence type="ECO:0000256" key="14">
    <source>
        <dbReference type="ARBA" id="ARBA00049494"/>
    </source>
</evidence>
<keyword evidence="6 15" id="KW-0808">Transferase</keyword>
<dbReference type="Gene3D" id="2.40.30.30">
    <property type="entry name" value="Riboflavin kinase-like"/>
    <property type="match status" value="1"/>
</dbReference>
<dbReference type="GO" id="GO:0009398">
    <property type="term" value="P:FMN biosynthetic process"/>
    <property type="evidence" value="ECO:0007669"/>
    <property type="project" value="UniProtKB-UniRule"/>
</dbReference>
<dbReference type="NCBIfam" id="NF004162">
    <property type="entry name" value="PRK05627.1-5"/>
    <property type="match status" value="1"/>
</dbReference>
<dbReference type="EMBL" id="VAUV01000022">
    <property type="protein sequence ID" value="TLD68568.1"/>
    <property type="molecule type" value="Genomic_DNA"/>
</dbReference>
<dbReference type="InterPro" id="IPR023468">
    <property type="entry name" value="Riboflavin_kinase"/>
</dbReference>
<dbReference type="RefSeq" id="WP_138088445.1">
    <property type="nucleotide sequence ID" value="NZ_VAUV01000022.1"/>
</dbReference>
<organism evidence="17 18">
    <name type="scientific">Phragmitibacter flavus</name>
    <dbReference type="NCBI Taxonomy" id="2576071"/>
    <lineage>
        <taxon>Bacteria</taxon>
        <taxon>Pseudomonadati</taxon>
        <taxon>Verrucomicrobiota</taxon>
        <taxon>Verrucomicrobiia</taxon>
        <taxon>Verrucomicrobiales</taxon>
        <taxon>Verrucomicrobiaceae</taxon>
        <taxon>Phragmitibacter</taxon>
    </lineage>
</organism>
<evidence type="ECO:0000256" key="2">
    <source>
        <dbReference type="ARBA" id="ARBA00004726"/>
    </source>
</evidence>
<evidence type="ECO:0000256" key="4">
    <source>
        <dbReference type="ARBA" id="ARBA00022630"/>
    </source>
</evidence>
<gene>
    <name evidence="17" type="ORF">FEM03_21860</name>
</gene>
<evidence type="ECO:0000256" key="5">
    <source>
        <dbReference type="ARBA" id="ARBA00022643"/>
    </source>
</evidence>
<dbReference type="GO" id="GO:0008531">
    <property type="term" value="F:riboflavin kinase activity"/>
    <property type="evidence" value="ECO:0007669"/>
    <property type="project" value="UniProtKB-UniRule"/>
</dbReference>
<dbReference type="PANTHER" id="PTHR22749:SF6">
    <property type="entry name" value="RIBOFLAVIN KINASE"/>
    <property type="match status" value="1"/>
</dbReference>
<dbReference type="AlphaFoldDB" id="A0A5R8K8A2"/>
<keyword evidence="5 15" id="KW-0288">FMN</keyword>
<keyword evidence="12" id="KW-0511">Multifunctional enzyme</keyword>
<reference evidence="17 18" key="1">
    <citation type="submission" date="2019-05" db="EMBL/GenBank/DDBJ databases">
        <title>Verrucobacter flavum gen. nov., sp. nov. a new member of the family Verrucomicrobiaceae.</title>
        <authorList>
            <person name="Szuroczki S."/>
            <person name="Abbaszade G."/>
            <person name="Szabo A."/>
            <person name="Felfoldi T."/>
            <person name="Schumann P."/>
            <person name="Boka K."/>
            <person name="Keki Z."/>
            <person name="Toumi M."/>
            <person name="Toth E."/>
        </authorList>
    </citation>
    <scope>NUCLEOTIDE SEQUENCE [LARGE SCALE GENOMIC DNA]</scope>
    <source>
        <strain evidence="17 18">MG-N-17</strain>
    </source>
</reference>
<keyword evidence="7 15" id="KW-0548">Nucleotidyltransferase</keyword>
<dbReference type="InterPro" id="IPR015865">
    <property type="entry name" value="Riboflavin_kinase_bac/euk"/>
</dbReference>
<evidence type="ECO:0000256" key="8">
    <source>
        <dbReference type="ARBA" id="ARBA00022741"/>
    </source>
</evidence>